<keyword evidence="2" id="KW-1185">Reference proteome</keyword>
<name>A0ABV9FG91_9BACL</name>
<gene>
    <name evidence="1" type="ORF">ACFO3S_22210</name>
</gene>
<protein>
    <submittedName>
        <fullName evidence="1">Uncharacterized protein</fullName>
    </submittedName>
</protein>
<dbReference type="RefSeq" id="WP_378100552.1">
    <property type="nucleotide sequence ID" value="NZ_JBHSEP010000021.1"/>
</dbReference>
<evidence type="ECO:0000313" key="1">
    <source>
        <dbReference type="EMBL" id="MFC4600975.1"/>
    </source>
</evidence>
<dbReference type="Proteomes" id="UP001596028">
    <property type="component" value="Unassembled WGS sequence"/>
</dbReference>
<accession>A0ABV9FG91</accession>
<sequence length="541" mass="59806">MTYHPKLGVQGPVLGWNDPWNRAGSDRLMRTGTGKMIPPQEPDVEPETYLAALKELGAEFYVHHLFPDLQELPALLEDCRKFGLRLVIGNEYGNINGPWSEGSNRYDLPPDVVRTLADSGLLEALLYDEPEHLQINAAQYRKGEWLPHWGRVQADSLREAHDQFAENVRAALAPLSDALGDDRPILSEQVFPTLFHAQARAGMTPAPKIMKESFHPLQLGTALGAAKQYGRALWICADLWGPDAGPWPIRLSGFPGHSPAEFASALRLGYHMGPSHLFVENIDGLLRTSEGRKLEATEFGEAWLRFVREYVPAHPLPYRHEQARASIAIVHSDDSNYGQNERPFGMRELPLPERSQSIFHAWRLATRGAVPAHGSCLHIPGFSFPRHALQFSEQPVKYPLPEGVPAGRFGDPIHPLFQPANSVLAFDAYATAKDIGDPSLILLAGSYISDGTLAACRKLAEGGATVIAGGWLLPEELRRPQRWSGGGSWQPVDSLLGEVARELAAPHLGSDKLWRQRFGDHTVRISPADNDGFSLHIEIES</sequence>
<proteinExistence type="predicted"/>
<dbReference type="EMBL" id="JBHSEP010000021">
    <property type="protein sequence ID" value="MFC4600975.1"/>
    <property type="molecule type" value="Genomic_DNA"/>
</dbReference>
<organism evidence="1 2">
    <name type="scientific">Cohnella hongkongensis</name>
    <dbReference type="NCBI Taxonomy" id="178337"/>
    <lineage>
        <taxon>Bacteria</taxon>
        <taxon>Bacillati</taxon>
        <taxon>Bacillota</taxon>
        <taxon>Bacilli</taxon>
        <taxon>Bacillales</taxon>
        <taxon>Paenibacillaceae</taxon>
        <taxon>Cohnella</taxon>
    </lineage>
</organism>
<evidence type="ECO:0000313" key="2">
    <source>
        <dbReference type="Proteomes" id="UP001596028"/>
    </source>
</evidence>
<reference evidence="2" key="1">
    <citation type="journal article" date="2019" name="Int. J. Syst. Evol. Microbiol.">
        <title>The Global Catalogue of Microorganisms (GCM) 10K type strain sequencing project: providing services to taxonomists for standard genome sequencing and annotation.</title>
        <authorList>
            <consortium name="The Broad Institute Genomics Platform"/>
            <consortium name="The Broad Institute Genome Sequencing Center for Infectious Disease"/>
            <person name="Wu L."/>
            <person name="Ma J."/>
        </authorList>
    </citation>
    <scope>NUCLEOTIDE SEQUENCE [LARGE SCALE GENOMIC DNA]</scope>
    <source>
        <strain evidence="2">CCUG 49571</strain>
    </source>
</reference>
<comment type="caution">
    <text evidence="1">The sequence shown here is derived from an EMBL/GenBank/DDBJ whole genome shotgun (WGS) entry which is preliminary data.</text>
</comment>